<dbReference type="InterPro" id="IPR024079">
    <property type="entry name" value="MetalloPept_cat_dom_sf"/>
</dbReference>
<name>A0A562LAT7_9GAMM</name>
<organism evidence="2 3">
    <name type="scientific">Luteimonas cucumeris</name>
    <dbReference type="NCBI Taxonomy" id="985012"/>
    <lineage>
        <taxon>Bacteria</taxon>
        <taxon>Pseudomonadati</taxon>
        <taxon>Pseudomonadota</taxon>
        <taxon>Gammaproteobacteria</taxon>
        <taxon>Lysobacterales</taxon>
        <taxon>Lysobacteraceae</taxon>
        <taxon>Luteimonas</taxon>
    </lineage>
</organism>
<dbReference type="GO" id="GO:0008237">
    <property type="term" value="F:metallopeptidase activity"/>
    <property type="evidence" value="ECO:0007669"/>
    <property type="project" value="InterPro"/>
</dbReference>
<proteinExistence type="predicted"/>
<sequence length="780" mass="81706">MNADLDPRGPNPLRKGALRIAALVALIGSSLAYAGGPLYVFDPDNRVPFAYPNATTIPVYTDLGDLGPVANAAANAKVAFAFGQWTQVPTSDFTAEVAGDFASKGLPDITGANAGLVVDTDNGGGIHVLYDHDGSIIRDFFGAPDGVLGIASPEWADGATITESWAVINGAAIDPADVNGDDFVGVMTHEFGHSINLAHSQTNGAIAFFGDGSGPTDCALPYSGTLTYDHIETMYPYISPSQTGPAQSTVDHRDDLSSLSNLYPAAGWPQDAGTIKGRILLTDGVNQISGINVIARNIADPYGDAISALSGDYAAGESTMPDGSYTFNGLTPGAQYVVYVDGIVSGGFSTPPSPLPGGEEFWNTDESGQASLDPRCTVSPITAQAGAPHTADIAFNSSPMDRNFIAIPASGTQTSDVSGNGSYITGGFQGYQAPGWIWSEKSGLQVIPSAGPVKIDANARQMVADFLGDDGIARSGFWLGGENWRELTGGFELGEPCDSTLTSTYDISDSGNTVVGLAYADGCGGWDEKGTVFAYHWTPANGYVPLYGTGNWTRANAVNANGSVVVGWNDIDDAYPGRQGAYWKNGEFHRITPNPDSYFGEAMDVSADGSVIVGAYGLDMETFTNQAWRYTEAGGPQVLGTLEVPGLPDFMNSGIASVVSNDGKVVMGFSGFAFQREPFIWTEALGMRNLGEFLIEQGFSAVEQWNLNTPTAFSGNGKLIAGFGLGPLGLQGWAVKLNQVAVCHAPASTKPRTIEVGFPQGMDMHLGHGDQAGRCDLVLE</sequence>
<reference evidence="2 3" key="1">
    <citation type="journal article" date="2015" name="Stand. Genomic Sci.">
        <title>Genomic Encyclopedia of Bacterial and Archaeal Type Strains, Phase III: the genomes of soil and plant-associated and newly described type strains.</title>
        <authorList>
            <person name="Whitman W.B."/>
            <person name="Woyke T."/>
            <person name="Klenk H.P."/>
            <person name="Zhou Y."/>
            <person name="Lilburn T.G."/>
            <person name="Beck B.J."/>
            <person name="De Vos P."/>
            <person name="Vandamme P."/>
            <person name="Eisen J.A."/>
            <person name="Garrity G."/>
            <person name="Hugenholtz P."/>
            <person name="Kyrpides N.C."/>
        </authorList>
    </citation>
    <scope>NUCLEOTIDE SEQUENCE [LARGE SCALE GENOMIC DNA]</scope>
    <source>
        <strain evidence="2 3">CGMCC 1.10821</strain>
    </source>
</reference>
<dbReference type="Gene3D" id="3.40.390.10">
    <property type="entry name" value="Collagenase (Catalytic Domain)"/>
    <property type="match status" value="1"/>
</dbReference>
<keyword evidence="3" id="KW-1185">Reference proteome</keyword>
<dbReference type="AlphaFoldDB" id="A0A562LAT7"/>
<evidence type="ECO:0000256" key="1">
    <source>
        <dbReference type="SAM" id="Phobius"/>
    </source>
</evidence>
<comment type="caution">
    <text evidence="2">The sequence shown here is derived from an EMBL/GenBank/DDBJ whole genome shotgun (WGS) entry which is preliminary data.</text>
</comment>
<dbReference type="OrthoDB" id="8865538at2"/>
<keyword evidence="1" id="KW-0472">Membrane</keyword>
<protein>
    <submittedName>
        <fullName evidence="2">Uncharacterized protein</fullName>
    </submittedName>
</protein>
<evidence type="ECO:0000313" key="2">
    <source>
        <dbReference type="EMBL" id="TWI04718.1"/>
    </source>
</evidence>
<gene>
    <name evidence="2" type="ORF">IP90_00853</name>
</gene>
<evidence type="ECO:0000313" key="3">
    <source>
        <dbReference type="Proteomes" id="UP000315167"/>
    </source>
</evidence>
<dbReference type="EMBL" id="VLKN01000002">
    <property type="protein sequence ID" value="TWI04718.1"/>
    <property type="molecule type" value="Genomic_DNA"/>
</dbReference>
<accession>A0A562LAT7</accession>
<dbReference type="RefSeq" id="WP_144898390.1">
    <property type="nucleotide sequence ID" value="NZ_VLKN01000002.1"/>
</dbReference>
<dbReference type="SUPFAM" id="SSF55486">
    <property type="entry name" value="Metalloproteases ('zincins'), catalytic domain"/>
    <property type="match status" value="1"/>
</dbReference>
<feature type="transmembrane region" description="Helical" evidence="1">
    <location>
        <begin position="20"/>
        <end position="41"/>
    </location>
</feature>
<dbReference type="Proteomes" id="UP000315167">
    <property type="component" value="Unassembled WGS sequence"/>
</dbReference>
<keyword evidence="1" id="KW-1133">Transmembrane helix</keyword>
<keyword evidence="1" id="KW-0812">Transmembrane</keyword>